<dbReference type="EMBL" id="JAWDJX010000001">
    <property type="protein sequence ID" value="KAK3059237.1"/>
    <property type="molecule type" value="Genomic_DNA"/>
</dbReference>
<feature type="region of interest" description="Disordered" evidence="1">
    <location>
        <begin position="167"/>
        <end position="211"/>
    </location>
</feature>
<sequence>MGAISEPNHHLCIPLNGLWCPGSLGLDSGISVYFDGVFCQSTDVWVRKSSYPVNIRISVGREGDSSSLRLRLHEVEGAGRNMVLFQQPVVKEAQVHFGCKHTFADGKAAGYCTAPDNAFSDTGGTIGDVSDIASRMQQPRYVLALGGTAELAGTTLEAWDDWLAKRISSGGDSEEESAEGEDSEDESTASEHAEGGDTEGETLAECVEGEK</sequence>
<proteinExistence type="predicted"/>
<evidence type="ECO:0000313" key="2">
    <source>
        <dbReference type="EMBL" id="KAK3059237.1"/>
    </source>
</evidence>
<protein>
    <submittedName>
        <fullName evidence="2">Uncharacterized protein</fullName>
    </submittedName>
</protein>
<evidence type="ECO:0000256" key="1">
    <source>
        <dbReference type="SAM" id="MobiDB-lite"/>
    </source>
</evidence>
<name>A0AAJ0GKB4_9PEZI</name>
<organism evidence="2 3">
    <name type="scientific">Extremus antarcticus</name>
    <dbReference type="NCBI Taxonomy" id="702011"/>
    <lineage>
        <taxon>Eukaryota</taxon>
        <taxon>Fungi</taxon>
        <taxon>Dikarya</taxon>
        <taxon>Ascomycota</taxon>
        <taxon>Pezizomycotina</taxon>
        <taxon>Dothideomycetes</taxon>
        <taxon>Dothideomycetidae</taxon>
        <taxon>Mycosphaerellales</taxon>
        <taxon>Extremaceae</taxon>
        <taxon>Extremus</taxon>
    </lineage>
</organism>
<feature type="compositionally biased region" description="Acidic residues" evidence="1">
    <location>
        <begin position="172"/>
        <end position="188"/>
    </location>
</feature>
<comment type="caution">
    <text evidence="2">The sequence shown here is derived from an EMBL/GenBank/DDBJ whole genome shotgun (WGS) entry which is preliminary data.</text>
</comment>
<accession>A0AAJ0GKB4</accession>
<dbReference type="AlphaFoldDB" id="A0AAJ0GKB4"/>
<reference evidence="2" key="1">
    <citation type="submission" date="2023-04" db="EMBL/GenBank/DDBJ databases">
        <title>Black Yeasts Isolated from many extreme environments.</title>
        <authorList>
            <person name="Coleine C."/>
            <person name="Stajich J.E."/>
            <person name="Selbmann L."/>
        </authorList>
    </citation>
    <scope>NUCLEOTIDE SEQUENCE</scope>
    <source>
        <strain evidence="2">CCFEE 5312</strain>
    </source>
</reference>
<gene>
    <name evidence="2" type="ORF">LTR09_000803</name>
</gene>
<keyword evidence="3" id="KW-1185">Reference proteome</keyword>
<dbReference type="Proteomes" id="UP001271007">
    <property type="component" value="Unassembled WGS sequence"/>
</dbReference>
<evidence type="ECO:0000313" key="3">
    <source>
        <dbReference type="Proteomes" id="UP001271007"/>
    </source>
</evidence>